<dbReference type="EMBL" id="JABSTQ010009282">
    <property type="protein sequence ID" value="KAG0430852.1"/>
    <property type="molecule type" value="Genomic_DNA"/>
</dbReference>
<gene>
    <name evidence="1" type="ORF">HPB47_022309</name>
</gene>
<name>A0AC60QAS2_IXOPE</name>
<accession>A0AC60QAS2</accession>
<keyword evidence="2" id="KW-1185">Reference proteome</keyword>
<protein>
    <submittedName>
        <fullName evidence="1">Uncharacterized protein</fullName>
    </submittedName>
</protein>
<proteinExistence type="predicted"/>
<comment type="caution">
    <text evidence="1">The sequence shown here is derived from an EMBL/GenBank/DDBJ whole genome shotgun (WGS) entry which is preliminary data.</text>
</comment>
<sequence>MAVQIQTSEVSVSAVCPAEDATEECVPNLERESADEQPEMHPTEDDSSTVDDPDVSEEAEPRGDSSLPNGEAEAAEAAATHPVVRDPSVEKLMCSFSNTAQHMKQEIMEALKSRLDTVNSVTEGNPAEEDAIKKLAVLKLAIQKSASEAASSSKPACSSTARVVEGTRKSPSPLQERLSAERSPPPAVATAAKSVPKAPSPEKQQPVQNAHVPEQPASPCCGMRRSLNRKAATQETNSAAGSKRKGDRAVENVLKFLEPHETAEEKLGALLQHYLGFQESWWHTQGNLQRAERQVRQLSREKEQLQGECNRALLAKSKLEGLCRELQRQGKLIKEECMLRIREEEEKRKEVAGKFQATLMDITAVLEENQTRSLQLKNENSDLVQKLKSLIDHYDLWEKNVDKVVQQKELQVQVATTHLQRAQTQLQQERQQFLREKQAVLQQVADSQRQACEQAAREAHLRQELCLYTSKYEEFQGALSQSNQVFRSFKADMDKMSKKIKKLEKETVQWKTRWESSNAALVDLSTEVCL</sequence>
<evidence type="ECO:0000313" key="2">
    <source>
        <dbReference type="Proteomes" id="UP000805193"/>
    </source>
</evidence>
<reference evidence="1 2" key="1">
    <citation type="journal article" date="2020" name="Cell">
        <title>Large-Scale Comparative Analyses of Tick Genomes Elucidate Their Genetic Diversity and Vector Capacities.</title>
        <authorList>
            <consortium name="Tick Genome and Microbiome Consortium (TIGMIC)"/>
            <person name="Jia N."/>
            <person name="Wang J."/>
            <person name="Shi W."/>
            <person name="Du L."/>
            <person name="Sun Y."/>
            <person name="Zhan W."/>
            <person name="Jiang J.F."/>
            <person name="Wang Q."/>
            <person name="Zhang B."/>
            <person name="Ji P."/>
            <person name="Bell-Sakyi L."/>
            <person name="Cui X.M."/>
            <person name="Yuan T.T."/>
            <person name="Jiang B.G."/>
            <person name="Yang W.F."/>
            <person name="Lam T.T."/>
            <person name="Chang Q.C."/>
            <person name="Ding S.J."/>
            <person name="Wang X.J."/>
            <person name="Zhu J.G."/>
            <person name="Ruan X.D."/>
            <person name="Zhao L."/>
            <person name="Wei J.T."/>
            <person name="Ye R.Z."/>
            <person name="Que T.C."/>
            <person name="Du C.H."/>
            <person name="Zhou Y.H."/>
            <person name="Cheng J.X."/>
            <person name="Dai P.F."/>
            <person name="Guo W.B."/>
            <person name="Han X.H."/>
            <person name="Huang E.J."/>
            <person name="Li L.F."/>
            <person name="Wei W."/>
            <person name="Gao Y.C."/>
            <person name="Liu J.Z."/>
            <person name="Shao H.Z."/>
            <person name="Wang X."/>
            <person name="Wang C.C."/>
            <person name="Yang T.C."/>
            <person name="Huo Q.B."/>
            <person name="Li W."/>
            <person name="Chen H.Y."/>
            <person name="Chen S.E."/>
            <person name="Zhou L.G."/>
            <person name="Ni X.B."/>
            <person name="Tian J.H."/>
            <person name="Sheng Y."/>
            <person name="Liu T."/>
            <person name="Pan Y.S."/>
            <person name="Xia L.Y."/>
            <person name="Li J."/>
            <person name="Zhao F."/>
            <person name="Cao W.C."/>
        </authorList>
    </citation>
    <scope>NUCLEOTIDE SEQUENCE [LARGE SCALE GENOMIC DNA]</scope>
    <source>
        <strain evidence="1">Iper-2018</strain>
    </source>
</reference>
<evidence type="ECO:0000313" key="1">
    <source>
        <dbReference type="EMBL" id="KAG0430852.1"/>
    </source>
</evidence>
<organism evidence="1 2">
    <name type="scientific">Ixodes persulcatus</name>
    <name type="common">Taiga tick</name>
    <dbReference type="NCBI Taxonomy" id="34615"/>
    <lineage>
        <taxon>Eukaryota</taxon>
        <taxon>Metazoa</taxon>
        <taxon>Ecdysozoa</taxon>
        <taxon>Arthropoda</taxon>
        <taxon>Chelicerata</taxon>
        <taxon>Arachnida</taxon>
        <taxon>Acari</taxon>
        <taxon>Parasitiformes</taxon>
        <taxon>Ixodida</taxon>
        <taxon>Ixodoidea</taxon>
        <taxon>Ixodidae</taxon>
        <taxon>Ixodinae</taxon>
        <taxon>Ixodes</taxon>
    </lineage>
</organism>
<dbReference type="Proteomes" id="UP000805193">
    <property type="component" value="Unassembled WGS sequence"/>
</dbReference>